<dbReference type="Pfam" id="PF20684">
    <property type="entry name" value="Fung_rhodopsin"/>
    <property type="match status" value="1"/>
</dbReference>
<dbReference type="InterPro" id="IPR049326">
    <property type="entry name" value="Rhodopsin_dom_fungi"/>
</dbReference>
<evidence type="ECO:0000259" key="7">
    <source>
        <dbReference type="Pfam" id="PF20684"/>
    </source>
</evidence>
<comment type="similarity">
    <text evidence="5">Belongs to the SAT4 family.</text>
</comment>
<name>A0AAN6NPM2_9PEZI</name>
<reference evidence="8" key="1">
    <citation type="journal article" date="2023" name="Mol. Phylogenet. Evol.">
        <title>Genome-scale phylogeny and comparative genomics of the fungal order Sordariales.</title>
        <authorList>
            <person name="Hensen N."/>
            <person name="Bonometti L."/>
            <person name="Westerberg I."/>
            <person name="Brannstrom I.O."/>
            <person name="Guillou S."/>
            <person name="Cros-Aarteil S."/>
            <person name="Calhoun S."/>
            <person name="Haridas S."/>
            <person name="Kuo A."/>
            <person name="Mondo S."/>
            <person name="Pangilinan J."/>
            <person name="Riley R."/>
            <person name="LaButti K."/>
            <person name="Andreopoulos B."/>
            <person name="Lipzen A."/>
            <person name="Chen C."/>
            <person name="Yan M."/>
            <person name="Daum C."/>
            <person name="Ng V."/>
            <person name="Clum A."/>
            <person name="Steindorff A."/>
            <person name="Ohm R.A."/>
            <person name="Martin F."/>
            <person name="Silar P."/>
            <person name="Natvig D.O."/>
            <person name="Lalanne C."/>
            <person name="Gautier V."/>
            <person name="Ament-Velasquez S.L."/>
            <person name="Kruys A."/>
            <person name="Hutchinson M.I."/>
            <person name="Powell A.J."/>
            <person name="Barry K."/>
            <person name="Miller A.N."/>
            <person name="Grigoriev I.V."/>
            <person name="Debuchy R."/>
            <person name="Gladieux P."/>
            <person name="Hiltunen Thoren M."/>
            <person name="Johannesson H."/>
        </authorList>
    </citation>
    <scope>NUCLEOTIDE SEQUENCE</scope>
    <source>
        <strain evidence="8">CBS 626.80</strain>
    </source>
</reference>
<dbReference type="AlphaFoldDB" id="A0AAN6NPM2"/>
<dbReference type="GO" id="GO:0016020">
    <property type="term" value="C:membrane"/>
    <property type="evidence" value="ECO:0007669"/>
    <property type="project" value="UniProtKB-SubCell"/>
</dbReference>
<keyword evidence="2" id="KW-0812">Transmembrane</keyword>
<evidence type="ECO:0000256" key="4">
    <source>
        <dbReference type="ARBA" id="ARBA00023136"/>
    </source>
</evidence>
<reference evidence="8" key="2">
    <citation type="submission" date="2023-06" db="EMBL/GenBank/DDBJ databases">
        <authorList>
            <consortium name="Lawrence Berkeley National Laboratory"/>
            <person name="Mondo S.J."/>
            <person name="Hensen N."/>
            <person name="Bonometti L."/>
            <person name="Westerberg I."/>
            <person name="Brannstrom I.O."/>
            <person name="Guillou S."/>
            <person name="Cros-Aarteil S."/>
            <person name="Calhoun S."/>
            <person name="Haridas S."/>
            <person name="Kuo A."/>
            <person name="Pangilinan J."/>
            <person name="Riley R."/>
            <person name="Labutti K."/>
            <person name="Andreopoulos B."/>
            <person name="Lipzen A."/>
            <person name="Chen C."/>
            <person name="Yanf M."/>
            <person name="Daum C."/>
            <person name="Ng V."/>
            <person name="Clum A."/>
            <person name="Steindorff A."/>
            <person name="Ohm R."/>
            <person name="Martin F."/>
            <person name="Silar P."/>
            <person name="Natvig D."/>
            <person name="Lalanne C."/>
            <person name="Gautier V."/>
            <person name="Ament-Velasquez S.L."/>
            <person name="Kruys A."/>
            <person name="Hutchinson M.I."/>
            <person name="Powell A.J."/>
            <person name="Barry K."/>
            <person name="Miller A.N."/>
            <person name="Grigoriev I.V."/>
            <person name="Debuchy R."/>
            <person name="Gladieux P."/>
            <person name="Thoren M.H."/>
            <person name="Johannesson H."/>
        </authorList>
    </citation>
    <scope>NUCLEOTIDE SEQUENCE</scope>
    <source>
        <strain evidence="8">CBS 626.80</strain>
    </source>
</reference>
<protein>
    <recommendedName>
        <fullName evidence="7">Rhodopsin domain-containing protein</fullName>
    </recommendedName>
</protein>
<sequence>MLTTPFPQPQGCAWICVGKEDSPLEYFALGIGSVSAIVSIYKSARLPSLAGTDFSWDTADLVIWSLIEGSTIIVASCIPLLQPLLDVLMGRRTLCSTPGQPGGYKSSGYGRHTTRDGYHKQLSKSGDVELQAGCSTNKSKNNSILRSRVAHGHPDEDLLRTVVAPAESDTCSATGEGEDVLGYSYTSNPKAESQESILALKGHGQDATVHVQKVPNGIDQSRSSAGTVTGVVMSGNGTGPAPTPARMIMRMQEVTMTVETHGGGFDHGHAHGGGNGGDMPTYPARAARW</sequence>
<proteinExistence type="inferred from homology"/>
<comment type="subcellular location">
    <subcellularLocation>
        <location evidence="1">Membrane</location>
        <topology evidence="1">Multi-pass membrane protein</topology>
    </subcellularLocation>
</comment>
<evidence type="ECO:0000256" key="3">
    <source>
        <dbReference type="ARBA" id="ARBA00022989"/>
    </source>
</evidence>
<evidence type="ECO:0000256" key="1">
    <source>
        <dbReference type="ARBA" id="ARBA00004141"/>
    </source>
</evidence>
<dbReference type="PANTHER" id="PTHR33048:SF155">
    <property type="entry name" value="INTEGRAL MEMBRANE PROTEIN"/>
    <property type="match status" value="1"/>
</dbReference>
<evidence type="ECO:0000313" key="9">
    <source>
        <dbReference type="Proteomes" id="UP001303222"/>
    </source>
</evidence>
<dbReference type="Proteomes" id="UP001303222">
    <property type="component" value="Unassembled WGS sequence"/>
</dbReference>
<organism evidence="8 9">
    <name type="scientific">Pseudoneurospora amorphoporcata</name>
    <dbReference type="NCBI Taxonomy" id="241081"/>
    <lineage>
        <taxon>Eukaryota</taxon>
        <taxon>Fungi</taxon>
        <taxon>Dikarya</taxon>
        <taxon>Ascomycota</taxon>
        <taxon>Pezizomycotina</taxon>
        <taxon>Sordariomycetes</taxon>
        <taxon>Sordariomycetidae</taxon>
        <taxon>Sordariales</taxon>
        <taxon>Sordariaceae</taxon>
        <taxon>Pseudoneurospora</taxon>
    </lineage>
</organism>
<evidence type="ECO:0000256" key="5">
    <source>
        <dbReference type="ARBA" id="ARBA00038359"/>
    </source>
</evidence>
<dbReference type="InterPro" id="IPR052337">
    <property type="entry name" value="SAT4-like"/>
</dbReference>
<feature type="region of interest" description="Disordered" evidence="6">
    <location>
        <begin position="267"/>
        <end position="289"/>
    </location>
</feature>
<dbReference type="PANTHER" id="PTHR33048">
    <property type="entry name" value="PTH11-LIKE INTEGRAL MEMBRANE PROTEIN (AFU_ORTHOLOGUE AFUA_5G11245)"/>
    <property type="match status" value="1"/>
</dbReference>
<accession>A0AAN6NPM2</accession>
<dbReference type="EMBL" id="MU859213">
    <property type="protein sequence ID" value="KAK3949470.1"/>
    <property type="molecule type" value="Genomic_DNA"/>
</dbReference>
<evidence type="ECO:0000256" key="6">
    <source>
        <dbReference type="SAM" id="MobiDB-lite"/>
    </source>
</evidence>
<feature type="domain" description="Rhodopsin" evidence="7">
    <location>
        <begin position="27"/>
        <end position="85"/>
    </location>
</feature>
<evidence type="ECO:0000256" key="2">
    <source>
        <dbReference type="ARBA" id="ARBA00022692"/>
    </source>
</evidence>
<keyword evidence="4" id="KW-0472">Membrane</keyword>
<keyword evidence="9" id="KW-1185">Reference proteome</keyword>
<evidence type="ECO:0000313" key="8">
    <source>
        <dbReference type="EMBL" id="KAK3949470.1"/>
    </source>
</evidence>
<comment type="caution">
    <text evidence="8">The sequence shown here is derived from an EMBL/GenBank/DDBJ whole genome shotgun (WGS) entry which is preliminary data.</text>
</comment>
<gene>
    <name evidence="8" type="ORF">QBC32DRAFT_36001</name>
</gene>
<keyword evidence="3" id="KW-1133">Transmembrane helix</keyword>